<gene>
    <name evidence="3" type="ORF">SB6408_01354</name>
</gene>
<organism evidence="3 4">
    <name type="scientific">Klebsiella spallanzanii</name>
    <dbReference type="NCBI Taxonomy" id="2587528"/>
    <lineage>
        <taxon>Bacteria</taxon>
        <taxon>Pseudomonadati</taxon>
        <taxon>Pseudomonadota</taxon>
        <taxon>Gammaproteobacteria</taxon>
        <taxon>Enterobacterales</taxon>
        <taxon>Enterobacteriaceae</taxon>
        <taxon>Klebsiella/Raoultella group</taxon>
        <taxon>Klebsiella</taxon>
    </lineage>
</organism>
<dbReference type="InterPro" id="IPR006793">
    <property type="entry name" value="FaeA"/>
</dbReference>
<evidence type="ECO:0000313" key="3">
    <source>
        <dbReference type="EMBL" id="VUS86089.1"/>
    </source>
</evidence>
<keyword evidence="2" id="KW-0804">Transcription</keyword>
<evidence type="ECO:0008006" key="5">
    <source>
        <dbReference type="Google" id="ProtNLM"/>
    </source>
</evidence>
<dbReference type="AlphaFoldDB" id="A0A564LWP9"/>
<evidence type="ECO:0000256" key="1">
    <source>
        <dbReference type="ARBA" id="ARBA00023015"/>
    </source>
</evidence>
<dbReference type="InterPro" id="IPR036388">
    <property type="entry name" value="WH-like_DNA-bd_sf"/>
</dbReference>
<dbReference type="Proteomes" id="UP000318370">
    <property type="component" value="Unassembled WGS sequence"/>
</dbReference>
<evidence type="ECO:0000256" key="2">
    <source>
        <dbReference type="ARBA" id="ARBA00023163"/>
    </source>
</evidence>
<proteinExistence type="predicted"/>
<name>A0A564LWP9_9ENTR</name>
<dbReference type="GO" id="GO:0006355">
    <property type="term" value="P:regulation of DNA-templated transcription"/>
    <property type="evidence" value="ECO:0007669"/>
    <property type="project" value="InterPro"/>
</dbReference>
<dbReference type="RefSeq" id="WP_142463391.1">
    <property type="nucleotide sequence ID" value="NZ_CABGHF010000023.1"/>
</dbReference>
<protein>
    <recommendedName>
        <fullName evidence="5">FaeA-like protein</fullName>
    </recommendedName>
</protein>
<sequence length="105" mass="12251">MKIDISSCTPDLHHDSGTVVESIRLLMTDMGINKFIGVSVPEQEYILSVLREHDPEGLFTRELADKCKMSIYKTRHLLLPLEQCGQVARIKVKKHHKWYFYNKHN</sequence>
<dbReference type="SUPFAM" id="SSF46785">
    <property type="entry name" value="Winged helix' DNA-binding domain"/>
    <property type="match status" value="1"/>
</dbReference>
<accession>A0A564LWP9</accession>
<dbReference type="Pfam" id="PF04703">
    <property type="entry name" value="FaeA"/>
    <property type="match status" value="1"/>
</dbReference>
<dbReference type="InterPro" id="IPR036390">
    <property type="entry name" value="WH_DNA-bd_sf"/>
</dbReference>
<dbReference type="EMBL" id="CABGHF010000023">
    <property type="protein sequence ID" value="VUS86089.1"/>
    <property type="molecule type" value="Genomic_DNA"/>
</dbReference>
<keyword evidence="1" id="KW-0805">Transcription regulation</keyword>
<evidence type="ECO:0000313" key="4">
    <source>
        <dbReference type="Proteomes" id="UP000318370"/>
    </source>
</evidence>
<reference evidence="3 4" key="1">
    <citation type="submission" date="2019-07" db="EMBL/GenBank/DDBJ databases">
        <authorList>
            <person name="Brisse S."/>
            <person name="Rodrigues C."/>
            <person name="Thorpe H."/>
        </authorList>
    </citation>
    <scope>NUCLEOTIDE SEQUENCE [LARGE SCALE GENOMIC DNA]</scope>
    <source>
        <strain evidence="3">SB6408</strain>
    </source>
</reference>
<dbReference type="Gene3D" id="1.10.10.10">
    <property type="entry name" value="Winged helix-like DNA-binding domain superfamily/Winged helix DNA-binding domain"/>
    <property type="match status" value="1"/>
</dbReference>